<sequence>MLAVGNSSVASALRVPTLKQKLAAGKMPIVHLTPQTLGVEDTLREDGVQLTALNRQLSRRAGLIIEGATPREKASALYQNYLKERMG</sequence>
<name>A0A2X4USA5_9GAMM</name>
<keyword evidence="2" id="KW-1185">Reference proteome</keyword>
<gene>
    <name evidence="1" type="ORF">NCTC12151_02709</name>
</gene>
<evidence type="ECO:0000313" key="2">
    <source>
        <dbReference type="Proteomes" id="UP000249005"/>
    </source>
</evidence>
<evidence type="ECO:0000313" key="1">
    <source>
        <dbReference type="EMBL" id="SQI42756.1"/>
    </source>
</evidence>
<accession>A0A2X4USA5</accession>
<dbReference type="EMBL" id="LS483470">
    <property type="protein sequence ID" value="SQI42756.1"/>
    <property type="molecule type" value="Genomic_DNA"/>
</dbReference>
<organism evidence="1 2">
    <name type="scientific">Leminorella richardii</name>
    <dbReference type="NCBI Taxonomy" id="158841"/>
    <lineage>
        <taxon>Bacteria</taxon>
        <taxon>Pseudomonadati</taxon>
        <taxon>Pseudomonadota</taxon>
        <taxon>Gammaproteobacteria</taxon>
        <taxon>Enterobacterales</taxon>
        <taxon>Budviciaceae</taxon>
        <taxon>Leminorella</taxon>
    </lineage>
</organism>
<protein>
    <submittedName>
        <fullName evidence="1">Uncharacterized protein</fullName>
    </submittedName>
</protein>
<dbReference type="Gene3D" id="3.40.50.620">
    <property type="entry name" value="HUPs"/>
    <property type="match status" value="1"/>
</dbReference>
<proteinExistence type="predicted"/>
<dbReference type="KEGG" id="lri:NCTC12151_02709"/>
<dbReference type="InterPro" id="IPR014729">
    <property type="entry name" value="Rossmann-like_a/b/a_fold"/>
</dbReference>
<reference evidence="1 2" key="1">
    <citation type="submission" date="2018-06" db="EMBL/GenBank/DDBJ databases">
        <authorList>
            <consortium name="Pathogen Informatics"/>
            <person name="Doyle S."/>
        </authorList>
    </citation>
    <scope>NUCLEOTIDE SEQUENCE [LARGE SCALE GENOMIC DNA]</scope>
    <source>
        <strain evidence="1 2">NCTC12151</strain>
    </source>
</reference>
<dbReference type="Proteomes" id="UP000249005">
    <property type="component" value="Chromosome 1"/>
</dbReference>
<dbReference type="AlphaFoldDB" id="A0A2X4USA5"/>